<feature type="domain" description="DUF4123" evidence="1">
    <location>
        <begin position="2"/>
        <end position="83"/>
    </location>
</feature>
<proteinExistence type="predicted"/>
<keyword evidence="3" id="KW-1185">Reference proteome</keyword>
<dbReference type="EMBL" id="JABWQP020000053">
    <property type="protein sequence ID" value="MBV4488957.1"/>
    <property type="molecule type" value="Genomic_DNA"/>
</dbReference>
<comment type="caution">
    <text evidence="2">The sequence shown here is derived from an EMBL/GenBank/DDBJ whole genome shotgun (WGS) entry which is preliminary data.</text>
</comment>
<evidence type="ECO:0000313" key="2">
    <source>
        <dbReference type="EMBL" id="MBV4488957.1"/>
    </source>
</evidence>
<sequence>PYSTWQPVMPYVTELNANSAFLPWIAETDAPDWGWLAVSRSAPNDVFEHLRSLTQVKMPDGTEVFFRFWDGRHIYPILHGLGEKAGEVMPMFERYLINGRSLEVGTRVVPKVKDWPWWEVPKGLLEGLMAENPSTVT</sequence>
<dbReference type="Pfam" id="PF13503">
    <property type="entry name" value="DUF4123"/>
    <property type="match status" value="1"/>
</dbReference>
<dbReference type="AlphaFoldDB" id="A0A9E2WEM4"/>
<gene>
    <name evidence="2" type="ORF">HU727_025550</name>
</gene>
<feature type="non-terminal residue" evidence="2">
    <location>
        <position position="1"/>
    </location>
</feature>
<protein>
    <submittedName>
        <fullName evidence="2">DUF4123 domain-containing protein</fullName>
    </submittedName>
</protein>
<dbReference type="RefSeq" id="WP_217847162.1">
    <property type="nucleotide sequence ID" value="NZ_JABWQP020000053.1"/>
</dbReference>
<name>A0A9E2WEM4_9PSED</name>
<feature type="non-terminal residue" evidence="2">
    <location>
        <position position="137"/>
    </location>
</feature>
<evidence type="ECO:0000259" key="1">
    <source>
        <dbReference type="Pfam" id="PF13503"/>
    </source>
</evidence>
<organism evidence="2 3">
    <name type="scientific">Pseudomonas khorasanensis</name>
    <dbReference type="NCBI Taxonomy" id="2745508"/>
    <lineage>
        <taxon>Bacteria</taxon>
        <taxon>Pseudomonadati</taxon>
        <taxon>Pseudomonadota</taxon>
        <taxon>Gammaproteobacteria</taxon>
        <taxon>Pseudomonadales</taxon>
        <taxon>Pseudomonadaceae</taxon>
        <taxon>Pseudomonas</taxon>
    </lineage>
</organism>
<evidence type="ECO:0000313" key="3">
    <source>
        <dbReference type="Proteomes" id="UP000648816"/>
    </source>
</evidence>
<dbReference type="Proteomes" id="UP000648816">
    <property type="component" value="Unassembled WGS sequence"/>
</dbReference>
<accession>A0A9E2WEM4</accession>
<reference evidence="2 3" key="1">
    <citation type="journal article" date="2020" name="Microorganisms">
        <title>Reliable Identification of Environmental Pseudomonas Isolates Using the rpoD Gene.</title>
        <authorList>
            <consortium name="The Broad Institute Genome Sequencing Platform"/>
            <person name="Girard L."/>
            <person name="Lood C."/>
            <person name="Rokni-Zadeh H."/>
            <person name="van Noort V."/>
            <person name="Lavigne R."/>
            <person name="De Mot R."/>
        </authorList>
    </citation>
    <scope>NUCLEOTIDE SEQUENCE [LARGE SCALE GENOMIC DNA]</scope>
    <source>
        <strain evidence="2 3">SWRI153</strain>
    </source>
</reference>
<dbReference type="InterPro" id="IPR025391">
    <property type="entry name" value="DUF4123"/>
</dbReference>